<accession>A0A0B7AWV5</accession>
<name>A0A0B7AWV5_9EUPU</name>
<organism evidence="1">
    <name type="scientific">Arion vulgaris</name>
    <dbReference type="NCBI Taxonomy" id="1028688"/>
    <lineage>
        <taxon>Eukaryota</taxon>
        <taxon>Metazoa</taxon>
        <taxon>Spiralia</taxon>
        <taxon>Lophotrochozoa</taxon>
        <taxon>Mollusca</taxon>
        <taxon>Gastropoda</taxon>
        <taxon>Heterobranchia</taxon>
        <taxon>Euthyneura</taxon>
        <taxon>Panpulmonata</taxon>
        <taxon>Eupulmonata</taxon>
        <taxon>Stylommatophora</taxon>
        <taxon>Helicina</taxon>
        <taxon>Arionoidea</taxon>
        <taxon>Arionidae</taxon>
        <taxon>Arion</taxon>
    </lineage>
</organism>
<sequence length="91" mass="10178">MNSQRSKSLTDVTVSAQTPITQVHNKCKKSAHLVDRTNIPHDEHKPSFLRCGAAQNANVPVCERKIKPEINGIKEDVDILIPLKKIKLEVL</sequence>
<dbReference type="EMBL" id="HACG01037661">
    <property type="protein sequence ID" value="CEK84526.1"/>
    <property type="molecule type" value="Transcribed_RNA"/>
</dbReference>
<evidence type="ECO:0000313" key="1">
    <source>
        <dbReference type="EMBL" id="CEK84526.1"/>
    </source>
</evidence>
<proteinExistence type="predicted"/>
<reference evidence="1" key="1">
    <citation type="submission" date="2014-12" db="EMBL/GenBank/DDBJ databases">
        <title>Insight into the proteome of Arion vulgaris.</title>
        <authorList>
            <person name="Aradska J."/>
            <person name="Bulat T."/>
            <person name="Smidak R."/>
            <person name="Sarate P."/>
            <person name="Gangsoo J."/>
            <person name="Sialana F."/>
            <person name="Bilban M."/>
            <person name="Lubec G."/>
        </authorList>
    </citation>
    <scope>NUCLEOTIDE SEQUENCE</scope>
    <source>
        <tissue evidence="1">Skin</tissue>
    </source>
</reference>
<gene>
    <name evidence="1" type="primary">ORF143070</name>
</gene>
<dbReference type="AlphaFoldDB" id="A0A0B7AWV5"/>
<protein>
    <submittedName>
        <fullName evidence="1">Uncharacterized protein</fullName>
    </submittedName>
</protein>